<dbReference type="InParanoid" id="I1S5A1"/>
<dbReference type="HOGENOM" id="CLU_3242250_0_0_1"/>
<organism evidence="1 3">
    <name type="scientific">Gibberella zeae (strain ATCC MYA-4620 / CBS 123657 / FGSC 9075 / NRRL 31084 / PH-1)</name>
    <name type="common">Wheat head blight fungus</name>
    <name type="synonym">Fusarium graminearum</name>
    <dbReference type="NCBI Taxonomy" id="229533"/>
    <lineage>
        <taxon>Eukaryota</taxon>
        <taxon>Fungi</taxon>
        <taxon>Dikarya</taxon>
        <taxon>Ascomycota</taxon>
        <taxon>Pezizomycotina</taxon>
        <taxon>Sordariomycetes</taxon>
        <taxon>Hypocreomycetidae</taxon>
        <taxon>Hypocreales</taxon>
        <taxon>Nectriaceae</taxon>
        <taxon>Fusarium</taxon>
    </lineage>
</organism>
<gene>
    <name evidence="1" type="ORF">FGRAMPH1_01T04445</name>
</gene>
<dbReference type="EMBL" id="HG970332">
    <property type="protein sequence ID" value="CEF74029.1"/>
    <property type="molecule type" value="Genomic_DNA"/>
</dbReference>
<reference evidence="2 3" key="2">
    <citation type="journal article" date="2010" name="Nature">
        <title>Comparative genomics reveals mobile pathogenicity chromosomes in Fusarium.</title>
        <authorList>
            <person name="Ma L.J."/>
            <person name="van der Does H.C."/>
            <person name="Borkovich K.A."/>
            <person name="Coleman J.J."/>
            <person name="Daboussi M.J."/>
            <person name="Di Pietro A."/>
            <person name="Dufresne M."/>
            <person name="Freitag M."/>
            <person name="Grabherr M."/>
            <person name="Henrissat B."/>
            <person name="Houterman P.M."/>
            <person name="Kang S."/>
            <person name="Shim W.B."/>
            <person name="Woloshuk C."/>
            <person name="Xie X."/>
            <person name="Xu J.R."/>
            <person name="Antoniw J."/>
            <person name="Baker S.E."/>
            <person name="Bluhm B.H."/>
            <person name="Breakspear A."/>
            <person name="Brown D.W."/>
            <person name="Butchko R.A."/>
            <person name="Chapman S."/>
            <person name="Coulson R."/>
            <person name="Coutinho P.M."/>
            <person name="Danchin E.G."/>
            <person name="Diener A."/>
            <person name="Gale L.R."/>
            <person name="Gardiner D.M."/>
            <person name="Goff S."/>
            <person name="Hammond-Kosack K.E."/>
            <person name="Hilburn K."/>
            <person name="Hua-Van A."/>
            <person name="Jonkers W."/>
            <person name="Kazan K."/>
            <person name="Kodira C.D."/>
            <person name="Koehrsen M."/>
            <person name="Kumar L."/>
            <person name="Lee Y.H."/>
            <person name="Li L."/>
            <person name="Manners J.M."/>
            <person name="Miranda-Saavedra D."/>
            <person name="Mukherjee M."/>
            <person name="Park G."/>
            <person name="Park J."/>
            <person name="Park S.Y."/>
            <person name="Proctor R.H."/>
            <person name="Regev A."/>
            <person name="Ruiz-Roldan M.C."/>
            <person name="Sain D."/>
            <person name="Sakthikumar S."/>
            <person name="Sykes S."/>
            <person name="Schwartz D.C."/>
            <person name="Turgeon B.G."/>
            <person name="Wapinski I."/>
            <person name="Yoder O."/>
            <person name="Young S."/>
            <person name="Zeng Q."/>
            <person name="Zhou S."/>
            <person name="Galagan J."/>
            <person name="Cuomo C.A."/>
            <person name="Kistler H.C."/>
            <person name="Rep M."/>
        </authorList>
    </citation>
    <scope>GENOME REANNOTATION</scope>
    <source>
        <strain evidence="3">ATCC MYA-4620 / CBS 123657 / FGSC 9075 / NRRL 31084 / PH-1</strain>
        <strain evidence="2">PH-1 / ATCC MYA-4620 / FGSC 9075 / NRRL 31084</strain>
    </source>
</reference>
<dbReference type="PHI-base" id="PHI:1098"/>
<accession>I1S5A1</accession>
<reference evidence="1 3" key="3">
    <citation type="journal article" date="2015" name="BMC Genomics">
        <title>The completed genome sequence of the pathogenic ascomycete fungus Fusarium graminearum.</title>
        <authorList>
            <person name="King R."/>
            <person name="Urban M."/>
            <person name="Hammond-Kosack M.C."/>
            <person name="Hassani-Pak K."/>
            <person name="Hammond-Kosack K.E."/>
        </authorList>
    </citation>
    <scope>NUCLEOTIDE SEQUENCE [LARGE SCALE GENOMIC DNA]</scope>
    <source>
        <strain evidence="3">ATCC MYA-4620 / CBS 123657 / FGSC 9075 / NRRL 31084 / PH-1</strain>
        <strain evidence="1">PH-1</strain>
    </source>
</reference>
<reference evidence="2" key="4">
    <citation type="submission" date="2017-01" db="UniProtKB">
        <authorList>
            <consortium name="EnsemblFungi"/>
        </authorList>
    </citation>
    <scope>IDENTIFICATION</scope>
    <source>
        <strain evidence="2">PH-1 / ATCC MYA-4620 / FGSC 9075 / NRRL 31084</strain>
    </source>
</reference>
<accession>A0A098D504</accession>
<dbReference type="AlphaFoldDB" id="I1S5A1"/>
<proteinExistence type="predicted"/>
<dbReference type="Proteomes" id="UP000070720">
    <property type="component" value="Chromosome 1"/>
</dbReference>
<reference evidence="2 3" key="1">
    <citation type="journal article" date="2007" name="Science">
        <title>The Fusarium graminearum genome reveals a link between localized polymorphism and pathogen specialization.</title>
        <authorList>
            <person name="Cuomo C.A."/>
            <person name="Gueldener U."/>
            <person name="Xu J.-R."/>
            <person name="Trail F."/>
            <person name="Turgeon B.G."/>
            <person name="Di Pietro A."/>
            <person name="Walton J.D."/>
            <person name="Ma L.-J."/>
            <person name="Baker S.E."/>
            <person name="Rep M."/>
            <person name="Adam G."/>
            <person name="Antoniw J."/>
            <person name="Baldwin T."/>
            <person name="Calvo S.E."/>
            <person name="Chang Y.-L."/>
            <person name="DeCaprio D."/>
            <person name="Gale L.R."/>
            <person name="Gnerre S."/>
            <person name="Goswami R.S."/>
            <person name="Hammond-Kosack K."/>
            <person name="Harris L.J."/>
            <person name="Hilburn K."/>
            <person name="Kennell J.C."/>
            <person name="Kroken S."/>
            <person name="Magnuson J.K."/>
            <person name="Mannhaupt G."/>
            <person name="Mauceli E.W."/>
            <person name="Mewes H.-W."/>
            <person name="Mitterbauer R."/>
            <person name="Muehlbauer G."/>
            <person name="Muensterkoetter M."/>
            <person name="Nelson D."/>
            <person name="O'Donnell K."/>
            <person name="Ouellet T."/>
            <person name="Qi W."/>
            <person name="Quesneville H."/>
            <person name="Roncero M.I.G."/>
            <person name="Seong K.-Y."/>
            <person name="Tetko I.V."/>
            <person name="Urban M."/>
            <person name="Waalwijk C."/>
            <person name="Ward T.J."/>
            <person name="Yao J."/>
            <person name="Birren B.W."/>
            <person name="Kistler H.C."/>
        </authorList>
    </citation>
    <scope>NUCLEOTIDE SEQUENCE [LARGE SCALE GENOMIC DNA]</scope>
    <source>
        <strain evidence="3">ATCC MYA-4620 / CBS 123657 / FGSC 9075 / NRRL 31084 / PH-1</strain>
        <strain evidence="2">PH-1 / ATCC MYA-4620 / FGSC 9075 / NRRL 31084</strain>
    </source>
</reference>
<dbReference type="EnsemblFungi" id="CEF74029">
    <property type="protein sequence ID" value="CEF74029"/>
    <property type="gene ID" value="FGRRES_12019"/>
</dbReference>
<dbReference type="VEuPathDB" id="FungiDB:FGRAMPH1_01G04445"/>
<dbReference type="KEGG" id="fgr:FGSG_12019"/>
<evidence type="ECO:0000313" key="2">
    <source>
        <dbReference type="EnsemblFungi" id="CEF74029"/>
    </source>
</evidence>
<name>I1S5A1_GIBZE</name>
<dbReference type="RefSeq" id="XP_011317681.1">
    <property type="nucleotide sequence ID" value="XM_011319379.1"/>
</dbReference>
<evidence type="ECO:0000313" key="3">
    <source>
        <dbReference type="Proteomes" id="UP000070720"/>
    </source>
</evidence>
<sequence>MATCNGFGKFQTFRGAPHWALKLCTHPLGNESGIPMITARRVF</sequence>
<protein>
    <submittedName>
        <fullName evidence="1">Chromosome 1, complete genome</fullName>
    </submittedName>
</protein>
<keyword evidence="3" id="KW-1185">Reference proteome</keyword>
<evidence type="ECO:0000313" key="1">
    <source>
        <dbReference type="EMBL" id="CEF74029.1"/>
    </source>
</evidence>